<dbReference type="GO" id="GO:0016491">
    <property type="term" value="F:oxidoreductase activity"/>
    <property type="evidence" value="ECO:0007669"/>
    <property type="project" value="UniProtKB-KW"/>
</dbReference>
<dbReference type="EMBL" id="QGMJ01000282">
    <property type="protein sequence ID" value="TVY38470.1"/>
    <property type="molecule type" value="Genomic_DNA"/>
</dbReference>
<dbReference type="Proteomes" id="UP000462212">
    <property type="component" value="Unassembled WGS sequence"/>
</dbReference>
<dbReference type="SUPFAM" id="SSF51395">
    <property type="entry name" value="FMN-linked oxidoreductases"/>
    <property type="match status" value="1"/>
</dbReference>
<evidence type="ECO:0000256" key="4">
    <source>
        <dbReference type="ARBA" id="ARBA00023002"/>
    </source>
</evidence>
<evidence type="ECO:0000313" key="6">
    <source>
        <dbReference type="EMBL" id="TVY38470.1"/>
    </source>
</evidence>
<organism evidence="6 7">
    <name type="scientific">Lachnellula subtilissima</name>
    <dbReference type="NCBI Taxonomy" id="602034"/>
    <lineage>
        <taxon>Eukaryota</taxon>
        <taxon>Fungi</taxon>
        <taxon>Dikarya</taxon>
        <taxon>Ascomycota</taxon>
        <taxon>Pezizomycotina</taxon>
        <taxon>Leotiomycetes</taxon>
        <taxon>Helotiales</taxon>
        <taxon>Lachnaceae</taxon>
        <taxon>Lachnellula</taxon>
    </lineage>
</organism>
<evidence type="ECO:0000259" key="5">
    <source>
        <dbReference type="Pfam" id="PF00724"/>
    </source>
</evidence>
<dbReference type="AlphaFoldDB" id="A0A8H8RMT8"/>
<dbReference type="InterPro" id="IPR013785">
    <property type="entry name" value="Aldolase_TIM"/>
</dbReference>
<dbReference type="InterPro" id="IPR001155">
    <property type="entry name" value="OxRdtase_FMN_N"/>
</dbReference>
<dbReference type="OrthoDB" id="1663137at2759"/>
<dbReference type="GO" id="GO:0010181">
    <property type="term" value="F:FMN binding"/>
    <property type="evidence" value="ECO:0007669"/>
    <property type="project" value="InterPro"/>
</dbReference>
<dbReference type="Gene3D" id="3.20.20.70">
    <property type="entry name" value="Aldolase class I"/>
    <property type="match status" value="1"/>
</dbReference>
<dbReference type="PANTHER" id="PTHR43656:SF5">
    <property type="entry name" value="NADH:FLAVIN OXIDOREDUCTASE_NADH OXIDASE N-TERMINAL DOMAIN-CONTAINING PROTEIN"/>
    <property type="match status" value="1"/>
</dbReference>
<keyword evidence="7" id="KW-1185">Reference proteome</keyword>
<comment type="caution">
    <text evidence="6">The sequence shown here is derived from an EMBL/GenBank/DDBJ whole genome shotgun (WGS) entry which is preliminary data.</text>
</comment>
<dbReference type="PANTHER" id="PTHR43656">
    <property type="entry name" value="BINDING OXIDOREDUCTASE, PUTATIVE (AFU_ORTHOLOGUE AFUA_2G08260)-RELATED"/>
    <property type="match status" value="1"/>
</dbReference>
<accession>A0A8H8RMT8</accession>
<proteinExistence type="inferred from homology"/>
<evidence type="ECO:0000256" key="3">
    <source>
        <dbReference type="ARBA" id="ARBA00022643"/>
    </source>
</evidence>
<dbReference type="InterPro" id="IPR051799">
    <property type="entry name" value="NADH_flavin_oxidoreductase"/>
</dbReference>
<keyword evidence="4" id="KW-0560">Oxidoreductase</keyword>
<gene>
    <name evidence="6" type="primary">nadA_2</name>
    <name evidence="6" type="ORF">LSUB1_G003449</name>
</gene>
<evidence type="ECO:0000256" key="2">
    <source>
        <dbReference type="ARBA" id="ARBA00022630"/>
    </source>
</evidence>
<feature type="domain" description="NADH:flavin oxidoreductase/NADH oxidase N-terminal" evidence="5">
    <location>
        <begin position="18"/>
        <end position="262"/>
    </location>
</feature>
<protein>
    <submittedName>
        <fullName evidence="6">NADH-dependent flavin oxidoreductase</fullName>
    </submittedName>
</protein>
<dbReference type="Pfam" id="PF00724">
    <property type="entry name" value="Oxidored_FMN"/>
    <property type="match status" value="1"/>
</dbReference>
<evidence type="ECO:0000313" key="7">
    <source>
        <dbReference type="Proteomes" id="UP000462212"/>
    </source>
</evidence>
<sequence>MYKAPMTERLATWDKDDHTKSGISTPKLVSLYRTWGNGDLGIIVTGNIMIDRNHIEVPGNVILEDSSGGRIEKLNELVLAAQEHGSLCVAQLNHPGRQINSLLQPNPVSCSAIQLEGERVGMTFGKPTALTKAGISEIVEKFAESSRLCHKAGFDGVQLHAAHGYLIGQFLSKRTNIRTDEYNGSTTNRARFLFEIVEAIKRKVDDARFSVSVKLNSVEFMDGFTVEDCRDLCVQLQEAKVDFVELSGGTYEELEFSHKRESTIKREAFFFEFAKLITPALDEKKTLVYLTGGFRSSKGMQAALVERPISTVAADPYLGTKFLTDISASAPKEKVPEPLSILASGINMTRIANGQVLLDLGSSEDIDRLLKAVGIWLEEAAANAKKGICLPGYCDVPDARHDAVL</sequence>
<reference evidence="6 7" key="1">
    <citation type="submission" date="2018-05" db="EMBL/GenBank/DDBJ databases">
        <title>Genome sequencing and assembly of the regulated plant pathogen Lachnellula willkommii and related sister species for the development of diagnostic species identification markers.</title>
        <authorList>
            <person name="Giroux E."/>
            <person name="Bilodeau G."/>
        </authorList>
    </citation>
    <scope>NUCLEOTIDE SEQUENCE [LARGE SCALE GENOMIC DNA]</scope>
    <source>
        <strain evidence="6 7">CBS 197.66</strain>
    </source>
</reference>
<comment type="similarity">
    <text evidence="1">Belongs to the NADH:flavin oxidoreductase/NADH oxidase family.</text>
</comment>
<evidence type="ECO:0000256" key="1">
    <source>
        <dbReference type="ARBA" id="ARBA00005979"/>
    </source>
</evidence>
<keyword evidence="2" id="KW-0285">Flavoprotein</keyword>
<keyword evidence="3" id="KW-0288">FMN</keyword>
<name>A0A8H8RMT8_9HELO</name>